<feature type="region of interest" description="Disordered" evidence="1">
    <location>
        <begin position="1"/>
        <end position="64"/>
    </location>
</feature>
<feature type="compositionally biased region" description="Polar residues" evidence="1">
    <location>
        <begin position="1"/>
        <end position="13"/>
    </location>
</feature>
<reference evidence="2 3" key="1">
    <citation type="journal article" date="2012" name="Science">
        <title>The Paleozoic origin of enzymatic lignin decomposition reconstructed from 31 fungal genomes.</title>
        <authorList>
            <person name="Floudas D."/>
            <person name="Binder M."/>
            <person name="Riley R."/>
            <person name="Barry K."/>
            <person name="Blanchette R.A."/>
            <person name="Henrissat B."/>
            <person name="Martinez A.T."/>
            <person name="Otillar R."/>
            <person name="Spatafora J.W."/>
            <person name="Yadav J.S."/>
            <person name="Aerts A."/>
            <person name="Benoit I."/>
            <person name="Boyd A."/>
            <person name="Carlson A."/>
            <person name="Copeland A."/>
            <person name="Coutinho P.M."/>
            <person name="de Vries R.P."/>
            <person name="Ferreira P."/>
            <person name="Findley K."/>
            <person name="Foster B."/>
            <person name="Gaskell J."/>
            <person name="Glotzer D."/>
            <person name="Gorecki P."/>
            <person name="Heitman J."/>
            <person name="Hesse C."/>
            <person name="Hori C."/>
            <person name="Igarashi K."/>
            <person name="Jurgens J.A."/>
            <person name="Kallen N."/>
            <person name="Kersten P."/>
            <person name="Kohler A."/>
            <person name="Kuees U."/>
            <person name="Kumar T.K.A."/>
            <person name="Kuo A."/>
            <person name="LaButti K."/>
            <person name="Larrondo L.F."/>
            <person name="Lindquist E."/>
            <person name="Ling A."/>
            <person name="Lombard V."/>
            <person name="Lucas S."/>
            <person name="Lundell T."/>
            <person name="Martin R."/>
            <person name="McLaughlin D.J."/>
            <person name="Morgenstern I."/>
            <person name="Morin E."/>
            <person name="Murat C."/>
            <person name="Nagy L.G."/>
            <person name="Nolan M."/>
            <person name="Ohm R.A."/>
            <person name="Patyshakuliyeva A."/>
            <person name="Rokas A."/>
            <person name="Ruiz-Duenas F.J."/>
            <person name="Sabat G."/>
            <person name="Salamov A."/>
            <person name="Samejima M."/>
            <person name="Schmutz J."/>
            <person name="Slot J.C."/>
            <person name="St John F."/>
            <person name="Stenlid J."/>
            <person name="Sun H."/>
            <person name="Sun S."/>
            <person name="Syed K."/>
            <person name="Tsang A."/>
            <person name="Wiebenga A."/>
            <person name="Young D."/>
            <person name="Pisabarro A."/>
            <person name="Eastwood D.C."/>
            <person name="Martin F."/>
            <person name="Cullen D."/>
            <person name="Grigoriev I.V."/>
            <person name="Hibbett D.S."/>
        </authorList>
    </citation>
    <scope>NUCLEOTIDE SEQUENCE [LARGE SCALE GENOMIC DNA]</scope>
    <source>
        <strain evidence="2 3">ATCC 11539</strain>
    </source>
</reference>
<dbReference type="EMBL" id="KB469301">
    <property type="protein sequence ID" value="EPQ55627.1"/>
    <property type="molecule type" value="Genomic_DNA"/>
</dbReference>
<dbReference type="KEGG" id="gtr:GLOTRDRAFT_93224"/>
<dbReference type="RefSeq" id="XP_007865697.1">
    <property type="nucleotide sequence ID" value="XM_007867506.1"/>
</dbReference>
<evidence type="ECO:0000256" key="1">
    <source>
        <dbReference type="SAM" id="MobiDB-lite"/>
    </source>
</evidence>
<feature type="compositionally biased region" description="Basic and acidic residues" evidence="1">
    <location>
        <begin position="89"/>
        <end position="102"/>
    </location>
</feature>
<organism evidence="2 3">
    <name type="scientific">Gloeophyllum trabeum (strain ATCC 11539 / FP-39264 / Madison 617)</name>
    <name type="common">Brown rot fungus</name>
    <dbReference type="NCBI Taxonomy" id="670483"/>
    <lineage>
        <taxon>Eukaryota</taxon>
        <taxon>Fungi</taxon>
        <taxon>Dikarya</taxon>
        <taxon>Basidiomycota</taxon>
        <taxon>Agaricomycotina</taxon>
        <taxon>Agaricomycetes</taxon>
        <taxon>Gloeophyllales</taxon>
        <taxon>Gloeophyllaceae</taxon>
        <taxon>Gloeophyllum</taxon>
    </lineage>
</organism>
<sequence>MSQSTRTTLPSSNHTEEKTNTMCTGENAIKESGRSLLPQSRGDPKTGIPRRRYADEQDAPNMDEMAGYIMDKTLKFNLMKWLKEQLREEKCKRREQKRELDSRPSSAAPANKDKLPSATPASRETDAVPFPRNDGGKCAVGVHPPKVITPSPKDLGEDCGGDKDFAGRKNNAEDDPPDSESRELQMSEAEA</sequence>
<evidence type="ECO:0000313" key="3">
    <source>
        <dbReference type="Proteomes" id="UP000030669"/>
    </source>
</evidence>
<dbReference type="HOGENOM" id="CLU_1421542_0_0_1"/>
<proteinExistence type="predicted"/>
<name>S7Q7W8_GLOTA</name>
<feature type="compositionally biased region" description="Basic and acidic residues" evidence="1">
    <location>
        <begin position="154"/>
        <end position="172"/>
    </location>
</feature>
<evidence type="ECO:0000313" key="2">
    <source>
        <dbReference type="EMBL" id="EPQ55627.1"/>
    </source>
</evidence>
<dbReference type="GeneID" id="19309459"/>
<accession>S7Q7W8</accession>
<dbReference type="Proteomes" id="UP000030669">
    <property type="component" value="Unassembled WGS sequence"/>
</dbReference>
<keyword evidence="3" id="KW-1185">Reference proteome</keyword>
<gene>
    <name evidence="2" type="ORF">GLOTRDRAFT_93224</name>
</gene>
<dbReference type="AlphaFoldDB" id="S7Q7W8"/>
<feature type="region of interest" description="Disordered" evidence="1">
    <location>
        <begin position="89"/>
        <end position="191"/>
    </location>
</feature>
<protein>
    <submittedName>
        <fullName evidence="2">Uncharacterized protein</fullName>
    </submittedName>
</protein>